<name>U4LUJ5_PYROM</name>
<organism evidence="1 2">
    <name type="scientific">Pyronema omphalodes (strain CBS 100304)</name>
    <name type="common">Pyronema confluens</name>
    <dbReference type="NCBI Taxonomy" id="1076935"/>
    <lineage>
        <taxon>Eukaryota</taxon>
        <taxon>Fungi</taxon>
        <taxon>Dikarya</taxon>
        <taxon>Ascomycota</taxon>
        <taxon>Pezizomycotina</taxon>
        <taxon>Pezizomycetes</taxon>
        <taxon>Pezizales</taxon>
        <taxon>Pyronemataceae</taxon>
        <taxon>Pyronema</taxon>
    </lineage>
</organism>
<proteinExistence type="predicted"/>
<dbReference type="EMBL" id="HF935629">
    <property type="protein sequence ID" value="CCX31711.1"/>
    <property type="molecule type" value="Genomic_DNA"/>
</dbReference>
<evidence type="ECO:0000313" key="1">
    <source>
        <dbReference type="EMBL" id="CCX31711.1"/>
    </source>
</evidence>
<protein>
    <submittedName>
        <fullName evidence="1">Uncharacterized protein</fullName>
    </submittedName>
</protein>
<reference evidence="1 2" key="1">
    <citation type="journal article" date="2013" name="PLoS Genet.">
        <title>The genome and development-dependent transcriptomes of Pyronema confluens: a window into fungal evolution.</title>
        <authorList>
            <person name="Traeger S."/>
            <person name="Altegoer F."/>
            <person name="Freitag M."/>
            <person name="Gabaldon T."/>
            <person name="Kempken F."/>
            <person name="Kumar A."/>
            <person name="Marcet-Houben M."/>
            <person name="Poggeler S."/>
            <person name="Stajich J.E."/>
            <person name="Nowrousian M."/>
        </authorList>
    </citation>
    <scope>NUCLEOTIDE SEQUENCE [LARGE SCALE GENOMIC DNA]</scope>
    <source>
        <strain evidence="2">CBS 100304</strain>
        <tissue evidence="1">Vegetative mycelium</tissue>
    </source>
</reference>
<evidence type="ECO:0000313" key="2">
    <source>
        <dbReference type="Proteomes" id="UP000018144"/>
    </source>
</evidence>
<gene>
    <name evidence="1" type="ORF">PCON_11234</name>
</gene>
<sequence>MKHGDIDTSDVLCANALQGLSASIKKSTFNPQFYNLKLYGDLDSVMAFLLVDDVGLASVSTV</sequence>
<keyword evidence="2" id="KW-1185">Reference proteome</keyword>
<accession>U4LUJ5</accession>
<dbReference type="AlphaFoldDB" id="U4LUJ5"/>
<dbReference type="Proteomes" id="UP000018144">
    <property type="component" value="Unassembled WGS sequence"/>
</dbReference>